<feature type="region of interest" description="Disordered" evidence="1">
    <location>
        <begin position="333"/>
        <end position="367"/>
    </location>
</feature>
<feature type="compositionally biased region" description="Basic and acidic residues" evidence="1">
    <location>
        <begin position="769"/>
        <end position="780"/>
    </location>
</feature>
<feature type="compositionally biased region" description="Polar residues" evidence="1">
    <location>
        <begin position="638"/>
        <end position="647"/>
    </location>
</feature>
<feature type="region of interest" description="Disordered" evidence="1">
    <location>
        <begin position="562"/>
        <end position="625"/>
    </location>
</feature>
<sequence>MSLQVCHCGWSKVTTYHGLRTHQGKMGCTPRGVKVEESQQLYTWGKLGFTRDLMQDASIKTDTTDYYSGLSVQVCHCGWSKMTTYHGLRTHQGMMGCTPKGTRIREREQYDWKNQYEEVDQRKYQPPKRAIVKKEHVPSPPSWPLLPSTKVSTNSAAAAIKEEYKPHIATSQHSLQTATKSHHQLQDFSIDVQARRHPTPTYPETVVRPKDQKLPQMADSRVMAENWSIGSRTNSATIKEEPESPSAIPQRPSQRTSNQKSGRQPQELSTGVQVNSSIREYPVIPPQVTAAQPKKKDHRNQTVSQARERAESELQKKIQLREEKMSEIREWTERTCESVPDSTSTNTQANSAAAQTEKKEDPKSLHEAAWSDFSTGIKVKRVNMECPTTYPATVVRPKEKHREEHTLLQNVPVLPSINSEEVVKIKEEPKSPFATPQDSLQRATNSKASHQLQEFGTGVQVNRSSDTGSTTPPLARGGQPKEKDRKDQISQNLADSTSSTTQMNPASTEATTEKDPHSLCKSAQSPGFSTGLKVKELAQIISAITTQERAARLKGKEREAELIASATTGQETADHPKEKDEEDQNLSQNVPDSSNATSQMDPASAEARTEENPKSSCETAQVSDCSTGLKVKELARMFSTTTTQETTVRPKGQQRGERKLSQNLPDSTSANTQTNPASAKATTEDDPEPSCESARLPDFATGLKNVPESTSATAPMNAASAKATTDENPKPSCETSQLPDFSTGLKVKDLARMFAAITTQEKAVRPKGKNKEERKLSQLM</sequence>
<dbReference type="AlphaFoldDB" id="A0A6G0HJJ5"/>
<reference evidence="2 3" key="1">
    <citation type="submission" date="2019-07" db="EMBL/GenBank/DDBJ databases">
        <title>Chromosome genome assembly for large yellow croaker.</title>
        <authorList>
            <person name="Xiao S."/>
        </authorList>
    </citation>
    <scope>NUCLEOTIDE SEQUENCE [LARGE SCALE GENOMIC DNA]</scope>
    <source>
        <strain evidence="2">JMULYC20181020</strain>
        <tissue evidence="2">Muscle</tissue>
    </source>
</reference>
<feature type="compositionally biased region" description="Polar residues" evidence="1">
    <location>
        <begin position="251"/>
        <end position="278"/>
    </location>
</feature>
<proteinExistence type="predicted"/>
<comment type="caution">
    <text evidence="2">The sequence shown here is derived from an EMBL/GenBank/DDBJ whole genome shotgun (WGS) entry which is preliminary data.</text>
</comment>
<feature type="compositionally biased region" description="Basic and acidic residues" evidence="1">
    <location>
        <begin position="479"/>
        <end position="488"/>
    </location>
</feature>
<feature type="compositionally biased region" description="Polar residues" evidence="1">
    <location>
        <begin position="585"/>
        <end position="601"/>
    </location>
</feature>
<feature type="compositionally biased region" description="Polar residues" evidence="1">
    <location>
        <begin position="489"/>
        <end position="510"/>
    </location>
</feature>
<feature type="compositionally biased region" description="Basic and acidic residues" evidence="1">
    <location>
        <begin position="306"/>
        <end position="316"/>
    </location>
</feature>
<organism evidence="2 3">
    <name type="scientific">Larimichthys crocea</name>
    <name type="common">Large yellow croaker</name>
    <name type="synonym">Pseudosciaena crocea</name>
    <dbReference type="NCBI Taxonomy" id="215358"/>
    <lineage>
        <taxon>Eukaryota</taxon>
        <taxon>Metazoa</taxon>
        <taxon>Chordata</taxon>
        <taxon>Craniata</taxon>
        <taxon>Vertebrata</taxon>
        <taxon>Euteleostomi</taxon>
        <taxon>Actinopterygii</taxon>
        <taxon>Neopterygii</taxon>
        <taxon>Teleostei</taxon>
        <taxon>Neoteleostei</taxon>
        <taxon>Acanthomorphata</taxon>
        <taxon>Eupercaria</taxon>
        <taxon>Sciaenidae</taxon>
        <taxon>Larimichthys</taxon>
    </lineage>
</organism>
<feature type="region of interest" description="Disordered" evidence="1">
    <location>
        <begin position="427"/>
        <end position="528"/>
    </location>
</feature>
<feature type="region of interest" description="Disordered" evidence="1">
    <location>
        <begin position="193"/>
        <end position="316"/>
    </location>
</feature>
<protein>
    <submittedName>
        <fullName evidence="2">Uncharacterized protein</fullName>
    </submittedName>
</protein>
<evidence type="ECO:0000256" key="1">
    <source>
        <dbReference type="SAM" id="MobiDB-lite"/>
    </source>
</evidence>
<dbReference type="Proteomes" id="UP000424527">
    <property type="component" value="Unassembled WGS sequence"/>
</dbReference>
<keyword evidence="3" id="KW-1185">Reference proteome</keyword>
<feature type="compositionally biased region" description="Basic and acidic residues" evidence="1">
    <location>
        <begin position="356"/>
        <end position="366"/>
    </location>
</feature>
<gene>
    <name evidence="2" type="ORF">D5F01_LYC22952</name>
</gene>
<dbReference type="EMBL" id="REGW02000023">
    <property type="protein sequence ID" value="KAE8279365.1"/>
    <property type="molecule type" value="Genomic_DNA"/>
</dbReference>
<evidence type="ECO:0000313" key="3">
    <source>
        <dbReference type="Proteomes" id="UP000424527"/>
    </source>
</evidence>
<feature type="region of interest" description="Disordered" evidence="1">
    <location>
        <begin position="760"/>
        <end position="780"/>
    </location>
</feature>
<accession>A0A6G0HJJ5</accession>
<feature type="compositionally biased region" description="Polar residues" evidence="1">
    <location>
        <begin position="434"/>
        <end position="472"/>
    </location>
</feature>
<feature type="region of interest" description="Disordered" evidence="1">
    <location>
        <begin position="638"/>
        <end position="740"/>
    </location>
</feature>
<name>A0A6G0HJJ5_LARCR</name>
<feature type="compositionally biased region" description="Polar residues" evidence="1">
    <location>
        <begin position="228"/>
        <end position="237"/>
    </location>
</feature>
<feature type="compositionally biased region" description="Polar residues" evidence="1">
    <location>
        <begin position="661"/>
        <end position="681"/>
    </location>
</feature>
<feature type="compositionally biased region" description="Low complexity" evidence="1">
    <location>
        <begin position="342"/>
        <end position="355"/>
    </location>
</feature>
<evidence type="ECO:0000313" key="2">
    <source>
        <dbReference type="EMBL" id="KAE8279365.1"/>
    </source>
</evidence>
<feature type="compositionally biased region" description="Polar residues" evidence="1">
    <location>
        <begin position="614"/>
        <end position="625"/>
    </location>
</feature>